<keyword evidence="2" id="KW-0732">Signal</keyword>
<name>A0ABN9W1M1_9DINO</name>
<evidence type="ECO:0000313" key="3">
    <source>
        <dbReference type="EMBL" id="CAK0879383.1"/>
    </source>
</evidence>
<keyword evidence="4" id="KW-1185">Reference proteome</keyword>
<evidence type="ECO:0000256" key="1">
    <source>
        <dbReference type="SAM" id="MobiDB-lite"/>
    </source>
</evidence>
<protein>
    <submittedName>
        <fullName evidence="3">Uncharacterized protein</fullName>
    </submittedName>
</protein>
<evidence type="ECO:0000256" key="2">
    <source>
        <dbReference type="SAM" id="SignalP"/>
    </source>
</evidence>
<accession>A0ABN9W1M1</accession>
<feature type="signal peptide" evidence="2">
    <location>
        <begin position="1"/>
        <end position="26"/>
    </location>
</feature>
<comment type="caution">
    <text evidence="3">The sequence shown here is derived from an EMBL/GenBank/DDBJ whole genome shotgun (WGS) entry which is preliminary data.</text>
</comment>
<organism evidence="3 4">
    <name type="scientific">Prorocentrum cordatum</name>
    <dbReference type="NCBI Taxonomy" id="2364126"/>
    <lineage>
        <taxon>Eukaryota</taxon>
        <taxon>Sar</taxon>
        <taxon>Alveolata</taxon>
        <taxon>Dinophyceae</taxon>
        <taxon>Prorocentrales</taxon>
        <taxon>Prorocentraceae</taxon>
        <taxon>Prorocentrum</taxon>
    </lineage>
</organism>
<feature type="chain" id="PRO_5046222742" evidence="2">
    <location>
        <begin position="27"/>
        <end position="195"/>
    </location>
</feature>
<gene>
    <name evidence="3" type="ORF">PCOR1329_LOCUS62825</name>
</gene>
<feature type="region of interest" description="Disordered" evidence="1">
    <location>
        <begin position="176"/>
        <end position="195"/>
    </location>
</feature>
<sequence>MPSGALESAARFLRLMALALSVQVSGEKSPPHLRRLPKRVRAESPQKAQLVEPRPAAAALAGPGGDGACAPASGSHPRLETASPQPTRRLRRPLSPAASPEQRPRALGPLPWGGPAGAPDPAASPERRAAGSSYRADVAPSPYTPPAQVVRRAPTPATPCRGRAQQRLERWEWEAMQHGGSSEWGEELEDMDTDL</sequence>
<reference evidence="3" key="1">
    <citation type="submission" date="2023-10" db="EMBL/GenBank/DDBJ databases">
        <authorList>
            <person name="Chen Y."/>
            <person name="Shah S."/>
            <person name="Dougan E. K."/>
            <person name="Thang M."/>
            <person name="Chan C."/>
        </authorList>
    </citation>
    <scope>NUCLEOTIDE SEQUENCE [LARGE SCALE GENOMIC DNA]</scope>
</reference>
<dbReference type="EMBL" id="CAUYUJ010017948">
    <property type="protein sequence ID" value="CAK0879383.1"/>
    <property type="molecule type" value="Genomic_DNA"/>
</dbReference>
<evidence type="ECO:0000313" key="4">
    <source>
        <dbReference type="Proteomes" id="UP001189429"/>
    </source>
</evidence>
<dbReference type="Proteomes" id="UP001189429">
    <property type="component" value="Unassembled WGS sequence"/>
</dbReference>
<proteinExistence type="predicted"/>
<feature type="compositionally biased region" description="Acidic residues" evidence="1">
    <location>
        <begin position="184"/>
        <end position="195"/>
    </location>
</feature>
<feature type="region of interest" description="Disordered" evidence="1">
    <location>
        <begin position="24"/>
        <end position="166"/>
    </location>
</feature>